<name>A0A5K3EVW4_MESCO</name>
<sequence length="93" mass="10333">MPPHLLANAHTRTHTLPDVFQRASTSSLVEQVPMQAAALANHLKYARGIAVPPDPVALHELKLFRWRCVPMRVRGTLGQTAVEMLDQGIINME</sequence>
<organism evidence="1">
    <name type="scientific">Mesocestoides corti</name>
    <name type="common">Flatworm</name>
    <dbReference type="NCBI Taxonomy" id="53468"/>
    <lineage>
        <taxon>Eukaryota</taxon>
        <taxon>Metazoa</taxon>
        <taxon>Spiralia</taxon>
        <taxon>Lophotrochozoa</taxon>
        <taxon>Platyhelminthes</taxon>
        <taxon>Cestoda</taxon>
        <taxon>Eucestoda</taxon>
        <taxon>Cyclophyllidea</taxon>
        <taxon>Mesocestoididae</taxon>
        <taxon>Mesocestoides</taxon>
    </lineage>
</organism>
<dbReference type="WBParaSite" id="MCU_003082-RA">
    <property type="protein sequence ID" value="MCU_003082-RA"/>
    <property type="gene ID" value="MCU_003082"/>
</dbReference>
<proteinExistence type="predicted"/>
<dbReference type="AlphaFoldDB" id="A0A5K3EVW4"/>
<protein>
    <submittedName>
        <fullName evidence="1">LysR_substrate domain-containing protein</fullName>
    </submittedName>
</protein>
<evidence type="ECO:0000313" key="1">
    <source>
        <dbReference type="WBParaSite" id="MCU_003082-RA"/>
    </source>
</evidence>
<reference evidence="1" key="1">
    <citation type="submission" date="2019-11" db="UniProtKB">
        <authorList>
            <consortium name="WormBaseParasite"/>
        </authorList>
    </citation>
    <scope>IDENTIFICATION</scope>
</reference>
<accession>A0A5K3EVW4</accession>